<comment type="caution">
    <text evidence="1">The sequence shown here is derived from an EMBL/GenBank/DDBJ whole genome shotgun (WGS) entry which is preliminary data.</text>
</comment>
<proteinExistence type="predicted"/>
<evidence type="ECO:0008006" key="3">
    <source>
        <dbReference type="Google" id="ProtNLM"/>
    </source>
</evidence>
<name>A0ABQ1ECM7_9CLOT</name>
<protein>
    <recommendedName>
        <fullName evidence="3">Phage tail protein</fullName>
    </recommendedName>
</protein>
<dbReference type="EMBL" id="BMBA01000003">
    <property type="protein sequence ID" value="GFZ32572.1"/>
    <property type="molecule type" value="Genomic_DNA"/>
</dbReference>
<dbReference type="Proteomes" id="UP000663802">
    <property type="component" value="Unassembled WGS sequence"/>
</dbReference>
<dbReference type="RefSeq" id="WP_206870854.1">
    <property type="nucleotide sequence ID" value="NZ_BMBA01000003.1"/>
</dbReference>
<reference evidence="1 2" key="1">
    <citation type="journal article" date="2021" name="Int. J. Syst. Evol. Microbiol.">
        <title>Clostridium zeae sp. nov., isolated from corn silage.</title>
        <authorList>
            <person name="Kobayashi H."/>
            <person name="Tanizawa Y."/>
            <person name="Yagura M."/>
            <person name="Sakamoto M."/>
            <person name="Ohkuma M."/>
            <person name="Tohno M."/>
        </authorList>
    </citation>
    <scope>NUCLEOTIDE SEQUENCE [LARGE SCALE GENOMIC DNA]</scope>
    <source>
        <strain evidence="1 2">CSC2</strain>
    </source>
</reference>
<accession>A0ABQ1ECM7</accession>
<evidence type="ECO:0000313" key="1">
    <source>
        <dbReference type="EMBL" id="GFZ32572.1"/>
    </source>
</evidence>
<evidence type="ECO:0000313" key="2">
    <source>
        <dbReference type="Proteomes" id="UP000663802"/>
    </source>
</evidence>
<keyword evidence="2" id="KW-1185">Reference proteome</keyword>
<sequence>MAVRQRNIQANYLNVGSGAEEYVLMGAGFTDLNETPAAQTTSKKYVNDKSATKSIAGYDWSTPYTTDQIREQKAIDFICNIGEMQLTGSKAETDYIIVDLDKTAGSTANVFKARKFRVAIEVAEFGSEDGVMTASGNLLGIGDLVAGTFDTATKKFTAEAV</sequence>
<gene>
    <name evidence="1" type="ORF">CSC2_30980</name>
</gene>
<organism evidence="1 2">
    <name type="scientific">Clostridium zeae</name>
    <dbReference type="NCBI Taxonomy" id="2759022"/>
    <lineage>
        <taxon>Bacteria</taxon>
        <taxon>Bacillati</taxon>
        <taxon>Bacillota</taxon>
        <taxon>Clostridia</taxon>
        <taxon>Eubacteriales</taxon>
        <taxon>Clostridiaceae</taxon>
        <taxon>Clostridium</taxon>
    </lineage>
</organism>